<accession>A0A0F9LZJ5</accession>
<dbReference type="InterPro" id="IPR011335">
    <property type="entry name" value="Restrct_endonuc-II-like"/>
</dbReference>
<name>A0A0F9LZJ5_9ZZZZ</name>
<protein>
    <recommendedName>
        <fullName evidence="1">DUF559 domain-containing protein</fullName>
    </recommendedName>
</protein>
<dbReference type="Gene3D" id="3.40.960.10">
    <property type="entry name" value="VSR Endonuclease"/>
    <property type="match status" value="1"/>
</dbReference>
<evidence type="ECO:0000259" key="1">
    <source>
        <dbReference type="Pfam" id="PF04480"/>
    </source>
</evidence>
<dbReference type="InterPro" id="IPR047216">
    <property type="entry name" value="Endonuclease_DUF559_bact"/>
</dbReference>
<dbReference type="AlphaFoldDB" id="A0A0F9LZJ5"/>
<feature type="domain" description="DUF559" evidence="1">
    <location>
        <begin position="25"/>
        <end position="94"/>
    </location>
</feature>
<organism evidence="2">
    <name type="scientific">marine sediment metagenome</name>
    <dbReference type="NCBI Taxonomy" id="412755"/>
    <lineage>
        <taxon>unclassified sequences</taxon>
        <taxon>metagenomes</taxon>
        <taxon>ecological metagenomes</taxon>
    </lineage>
</organism>
<evidence type="ECO:0000313" key="2">
    <source>
        <dbReference type="EMBL" id="KKM62447.1"/>
    </source>
</evidence>
<reference evidence="2" key="1">
    <citation type="journal article" date="2015" name="Nature">
        <title>Complex archaea that bridge the gap between prokaryotes and eukaryotes.</title>
        <authorList>
            <person name="Spang A."/>
            <person name="Saw J.H."/>
            <person name="Jorgensen S.L."/>
            <person name="Zaremba-Niedzwiedzka K."/>
            <person name="Martijn J."/>
            <person name="Lind A.E."/>
            <person name="van Eijk R."/>
            <person name="Schleper C."/>
            <person name="Guy L."/>
            <person name="Ettema T.J."/>
        </authorList>
    </citation>
    <scope>NUCLEOTIDE SEQUENCE</scope>
</reference>
<dbReference type="PANTHER" id="PTHR38590:SF1">
    <property type="entry name" value="BLL0828 PROTEIN"/>
    <property type="match status" value="1"/>
</dbReference>
<dbReference type="InterPro" id="IPR007569">
    <property type="entry name" value="DUF559"/>
</dbReference>
<comment type="caution">
    <text evidence="2">The sequence shown here is derived from an EMBL/GenBank/DDBJ whole genome shotgun (WGS) entry which is preliminary data.</text>
</comment>
<proteinExistence type="predicted"/>
<dbReference type="SUPFAM" id="SSF52980">
    <property type="entry name" value="Restriction endonuclease-like"/>
    <property type="match status" value="1"/>
</dbReference>
<dbReference type="EMBL" id="LAZR01011293">
    <property type="protein sequence ID" value="KKM62447.1"/>
    <property type="molecule type" value="Genomic_DNA"/>
</dbReference>
<feature type="non-terminal residue" evidence="2">
    <location>
        <position position="1"/>
    </location>
</feature>
<dbReference type="Pfam" id="PF04480">
    <property type="entry name" value="DUF559"/>
    <property type="match status" value="1"/>
</dbReference>
<gene>
    <name evidence="2" type="ORF">LCGC14_1521620</name>
</gene>
<sequence length="201" mass="24350">ADYFKGNLSSIEIAMQEVLDNLNTNYISQHPIGWYIVDFYLPEQNLIVECDGDYWHNRSGVQERDAKRDSYLRRKGYKVVRIWEHEIKKDAKNAFDSGNFEEFIRFYFLSIEKLTEVFHLKIFRKDLKTENGKIIDDLIEDIVKKIEIPLVDINEFKYWRRIRNNIIHQNLKIDKDRADKGKEFFDELYRKMSKSYIKYDD</sequence>
<dbReference type="PANTHER" id="PTHR38590">
    <property type="entry name" value="BLL0828 PROTEIN"/>
    <property type="match status" value="1"/>
</dbReference>